<gene>
    <name evidence="1" type="ORF">RPERSI_LOCUS6246</name>
</gene>
<comment type="caution">
    <text evidence="1">The sequence shown here is derived from an EMBL/GenBank/DDBJ whole genome shotgun (WGS) entry which is preliminary data.</text>
</comment>
<feature type="non-terminal residue" evidence="1">
    <location>
        <position position="130"/>
    </location>
</feature>
<organism evidence="1 2">
    <name type="scientific">Racocetra persica</name>
    <dbReference type="NCBI Taxonomy" id="160502"/>
    <lineage>
        <taxon>Eukaryota</taxon>
        <taxon>Fungi</taxon>
        <taxon>Fungi incertae sedis</taxon>
        <taxon>Mucoromycota</taxon>
        <taxon>Glomeromycotina</taxon>
        <taxon>Glomeromycetes</taxon>
        <taxon>Diversisporales</taxon>
        <taxon>Gigasporaceae</taxon>
        <taxon>Racocetra</taxon>
    </lineage>
</organism>
<dbReference type="Proteomes" id="UP000789920">
    <property type="component" value="Unassembled WGS sequence"/>
</dbReference>
<evidence type="ECO:0000313" key="1">
    <source>
        <dbReference type="EMBL" id="CAG8609498.1"/>
    </source>
</evidence>
<protein>
    <submittedName>
        <fullName evidence="1">16875_t:CDS:1</fullName>
    </submittedName>
</protein>
<reference evidence="1" key="1">
    <citation type="submission" date="2021-06" db="EMBL/GenBank/DDBJ databases">
        <authorList>
            <person name="Kallberg Y."/>
            <person name="Tangrot J."/>
            <person name="Rosling A."/>
        </authorList>
    </citation>
    <scope>NUCLEOTIDE SEQUENCE</scope>
    <source>
        <strain evidence="1">MA461A</strain>
    </source>
</reference>
<evidence type="ECO:0000313" key="2">
    <source>
        <dbReference type="Proteomes" id="UP000789920"/>
    </source>
</evidence>
<dbReference type="EMBL" id="CAJVQC010009820">
    <property type="protein sequence ID" value="CAG8609498.1"/>
    <property type="molecule type" value="Genomic_DNA"/>
</dbReference>
<accession>A0ACA9N060</accession>
<proteinExistence type="predicted"/>
<sequence length="130" mass="15067">MFTVTVATKSFWLLDFMYLSPPTMINTDSKVELINETTKDTHIGDRWKSVEFNEGRLLPMSQNPVSKEAVSGEIFRVYSSKWDYHYISGPVVYTHICCGGRRCPKSYRKFNDLDQNSGKFTLQRARQLTL</sequence>
<name>A0ACA9N060_9GLOM</name>
<keyword evidence="2" id="KW-1185">Reference proteome</keyword>